<keyword evidence="5" id="KW-0130">Cell adhesion</keyword>
<feature type="chain" id="PRO_5009196311" description="Chaplin domain-containing protein" evidence="9">
    <location>
        <begin position="29"/>
        <end position="196"/>
    </location>
</feature>
<sequence>MRKVLSKSLLTAAATTGVLAAAAGYAQADAGAGGGAADSPGVLSGNAVQAPVHIPASVCGNTVDIVGVLNPSFGNSCANGHHESVTPHHPPRPEPPRQTEEEPPERPEGRTPDKPAEPEEKPAEEPAEERAPEQPEMPAAPVEEAAAETPVTPQSNEAPEALAETGSESAWTVGALGAAALLGGTVLYRRSTSRRV</sequence>
<evidence type="ECO:0000256" key="8">
    <source>
        <dbReference type="SAM" id="MobiDB-lite"/>
    </source>
</evidence>
<dbReference type="PATRIC" id="fig|943816.4.peg.4341"/>
<name>A0A1E7K8V4_9ACTN</name>
<evidence type="ECO:0000256" key="6">
    <source>
        <dbReference type="ARBA" id="ARBA00023087"/>
    </source>
</evidence>
<feature type="region of interest" description="Disordered" evidence="8">
    <location>
        <begin position="79"/>
        <end position="167"/>
    </location>
</feature>
<keyword evidence="2" id="KW-0134">Cell wall</keyword>
<dbReference type="GO" id="GO:0007155">
    <property type="term" value="P:cell adhesion"/>
    <property type="evidence" value="ECO:0007669"/>
    <property type="project" value="UniProtKB-KW"/>
</dbReference>
<protein>
    <recommendedName>
        <fullName evidence="10">Chaplin domain-containing protein</fullName>
    </recommendedName>
</protein>
<feature type="compositionally biased region" description="Low complexity" evidence="8">
    <location>
        <begin position="134"/>
        <end position="150"/>
    </location>
</feature>
<evidence type="ECO:0000256" key="3">
    <source>
        <dbReference type="ARBA" id="ARBA00022525"/>
    </source>
</evidence>
<gene>
    <name evidence="11" type="ORF">AN217_23895</name>
</gene>
<dbReference type="EMBL" id="LJGV01000022">
    <property type="protein sequence ID" value="OEV00342.1"/>
    <property type="molecule type" value="Genomic_DNA"/>
</dbReference>
<dbReference type="NCBIfam" id="TIGR01167">
    <property type="entry name" value="LPXTG_anchor"/>
    <property type="match status" value="1"/>
</dbReference>
<evidence type="ECO:0000256" key="4">
    <source>
        <dbReference type="ARBA" id="ARBA00022729"/>
    </source>
</evidence>
<dbReference type="InterPro" id="IPR005528">
    <property type="entry name" value="ChpA-H"/>
</dbReference>
<keyword evidence="3" id="KW-0964">Secreted</keyword>
<comment type="subcellular location">
    <subcellularLocation>
        <location evidence="1">Secreted</location>
        <location evidence="1">Cell wall</location>
    </subcellularLocation>
</comment>
<reference evidence="11 12" key="1">
    <citation type="journal article" date="2016" name="Front. Microbiol.">
        <title>Comparative Genomics Analysis of Streptomyces Species Reveals Their Adaptation to the Marine Environment and Their Diversity at the Genomic Level.</title>
        <authorList>
            <person name="Tian X."/>
            <person name="Zhang Z."/>
            <person name="Yang T."/>
            <person name="Chen M."/>
            <person name="Li J."/>
            <person name="Chen F."/>
            <person name="Yang J."/>
            <person name="Li W."/>
            <person name="Zhang B."/>
            <person name="Zhang Z."/>
            <person name="Wu J."/>
            <person name="Zhang C."/>
            <person name="Long L."/>
            <person name="Xiao J."/>
        </authorList>
    </citation>
    <scope>NUCLEOTIDE SEQUENCE [LARGE SCALE GENOMIC DNA]</scope>
    <source>
        <strain evidence="11 12">SCSIO M10379</strain>
    </source>
</reference>
<evidence type="ECO:0000256" key="9">
    <source>
        <dbReference type="SAM" id="SignalP"/>
    </source>
</evidence>
<evidence type="ECO:0000256" key="2">
    <source>
        <dbReference type="ARBA" id="ARBA00022512"/>
    </source>
</evidence>
<proteinExistence type="predicted"/>
<accession>A0A1E7K8V4</accession>
<dbReference type="Proteomes" id="UP000175829">
    <property type="component" value="Unassembled WGS sequence"/>
</dbReference>
<dbReference type="RefSeq" id="WP_069992824.1">
    <property type="nucleotide sequence ID" value="NZ_LJGV01000022.1"/>
</dbReference>
<evidence type="ECO:0000313" key="11">
    <source>
        <dbReference type="EMBL" id="OEV00342.1"/>
    </source>
</evidence>
<dbReference type="Pfam" id="PF03777">
    <property type="entry name" value="ChpA-C"/>
    <property type="match status" value="1"/>
</dbReference>
<feature type="signal peptide" evidence="9">
    <location>
        <begin position="1"/>
        <end position="28"/>
    </location>
</feature>
<evidence type="ECO:0000256" key="1">
    <source>
        <dbReference type="ARBA" id="ARBA00004191"/>
    </source>
</evidence>
<organism evidence="11 12">
    <name type="scientific">Streptomyces qinglanensis</name>
    <dbReference type="NCBI Taxonomy" id="943816"/>
    <lineage>
        <taxon>Bacteria</taxon>
        <taxon>Bacillati</taxon>
        <taxon>Actinomycetota</taxon>
        <taxon>Actinomycetes</taxon>
        <taxon>Kitasatosporales</taxon>
        <taxon>Streptomycetaceae</taxon>
        <taxon>Streptomyces</taxon>
    </lineage>
</organism>
<dbReference type="AlphaFoldDB" id="A0A1E7K8V4"/>
<keyword evidence="4 9" id="KW-0732">Signal</keyword>
<dbReference type="PROSITE" id="PS51884">
    <property type="entry name" value="CHAPLIN"/>
    <property type="match status" value="1"/>
</dbReference>
<keyword evidence="6 7" id="KW-0034">Amyloid</keyword>
<feature type="domain" description="Chaplin" evidence="10">
    <location>
        <begin position="39"/>
        <end position="79"/>
    </location>
</feature>
<evidence type="ECO:0000256" key="7">
    <source>
        <dbReference type="PROSITE-ProRule" id="PRU01232"/>
    </source>
</evidence>
<evidence type="ECO:0000259" key="10">
    <source>
        <dbReference type="PROSITE" id="PS51884"/>
    </source>
</evidence>
<evidence type="ECO:0000313" key="12">
    <source>
        <dbReference type="Proteomes" id="UP000175829"/>
    </source>
</evidence>
<feature type="compositionally biased region" description="Basic and acidic residues" evidence="8">
    <location>
        <begin position="80"/>
        <end position="133"/>
    </location>
</feature>
<evidence type="ECO:0000256" key="5">
    <source>
        <dbReference type="ARBA" id="ARBA00022889"/>
    </source>
</evidence>
<comment type="caution">
    <text evidence="11">The sequence shown here is derived from an EMBL/GenBank/DDBJ whole genome shotgun (WGS) entry which is preliminary data.</text>
</comment>